<feature type="non-terminal residue" evidence="1">
    <location>
        <position position="1"/>
    </location>
</feature>
<dbReference type="AlphaFoldDB" id="F3GK45"/>
<comment type="caution">
    <text evidence="1">The sequence shown here is derived from an EMBL/GenBank/DDBJ whole genome shotgun (WGS) entry which is preliminary data.</text>
</comment>
<evidence type="ECO:0000313" key="2">
    <source>
        <dbReference type="Proteomes" id="UP000004986"/>
    </source>
</evidence>
<organism evidence="1 2">
    <name type="scientific">Pseudomonas syringae pv. pisi str. 1704B</name>
    <dbReference type="NCBI Taxonomy" id="629263"/>
    <lineage>
        <taxon>Bacteria</taxon>
        <taxon>Pseudomonadati</taxon>
        <taxon>Pseudomonadota</taxon>
        <taxon>Gammaproteobacteria</taxon>
        <taxon>Pseudomonadales</taxon>
        <taxon>Pseudomonadaceae</taxon>
        <taxon>Pseudomonas</taxon>
        <taxon>Pseudomonas syringae</taxon>
    </lineage>
</organism>
<proteinExistence type="predicted"/>
<gene>
    <name evidence="1" type="ORF">PSYPI_36355</name>
</gene>
<dbReference type="EMBL" id="AEAI01002237">
    <property type="protein sequence ID" value="EGH47448.1"/>
    <property type="molecule type" value="Genomic_DNA"/>
</dbReference>
<reference evidence="1 2" key="1">
    <citation type="journal article" date="2011" name="PLoS Pathog.">
        <title>Dynamic evolution of pathogenicity revealed by sequencing and comparative genomics of 19 Pseudomonas syringae isolates.</title>
        <authorList>
            <person name="Baltrus D.A."/>
            <person name="Nishimura M.T."/>
            <person name="Romanchuk A."/>
            <person name="Chang J.H."/>
            <person name="Mukhtar M.S."/>
            <person name="Cherkis K."/>
            <person name="Roach J."/>
            <person name="Grant S.R."/>
            <person name="Jones C.D."/>
            <person name="Dangl J.L."/>
        </authorList>
    </citation>
    <scope>NUCLEOTIDE SEQUENCE [LARGE SCALE GENOMIC DNA]</scope>
    <source>
        <strain evidence="1 2">1704B</strain>
    </source>
</reference>
<keyword evidence="2" id="KW-1185">Reference proteome</keyword>
<dbReference type="Proteomes" id="UP000004986">
    <property type="component" value="Unassembled WGS sequence"/>
</dbReference>
<protein>
    <submittedName>
        <fullName evidence="1">Uncharacterized protein</fullName>
    </submittedName>
</protein>
<sequence length="17" mass="1959">EEEVGALYAGMDLRKDY</sequence>
<name>F3GK45_PSESJ</name>
<evidence type="ECO:0000313" key="1">
    <source>
        <dbReference type="EMBL" id="EGH47448.1"/>
    </source>
</evidence>
<accession>F3GK45</accession>
<dbReference type="HOGENOM" id="CLU_3431318_0_0_6"/>